<dbReference type="Proteomes" id="UP001140091">
    <property type="component" value="Unassembled WGS sequence"/>
</dbReference>
<comment type="caution">
    <text evidence="3">The sequence shown here is derived from an EMBL/GenBank/DDBJ whole genome shotgun (WGS) entry which is preliminary data.</text>
</comment>
<feature type="non-terminal residue" evidence="3">
    <location>
        <position position="1"/>
    </location>
</feature>
<dbReference type="OrthoDB" id="5967843at2759"/>
<evidence type="ECO:0000313" key="3">
    <source>
        <dbReference type="EMBL" id="KAJ2929561.1"/>
    </source>
</evidence>
<dbReference type="EMBL" id="JANBPK010000867">
    <property type="protein sequence ID" value="KAJ2929561.1"/>
    <property type="molecule type" value="Genomic_DNA"/>
</dbReference>
<dbReference type="Pfam" id="PF24883">
    <property type="entry name" value="NPHP3_N"/>
    <property type="match status" value="1"/>
</dbReference>
<reference evidence="3" key="1">
    <citation type="submission" date="2022-06" db="EMBL/GenBank/DDBJ databases">
        <title>Genome Sequence of Candolleomyces eurysporus.</title>
        <authorList>
            <person name="Buettner E."/>
        </authorList>
    </citation>
    <scope>NUCLEOTIDE SEQUENCE</scope>
    <source>
        <strain evidence="3">VTCC 930004</strain>
    </source>
</reference>
<proteinExistence type="predicted"/>
<organism evidence="3 4">
    <name type="scientific">Candolleomyces eurysporus</name>
    <dbReference type="NCBI Taxonomy" id="2828524"/>
    <lineage>
        <taxon>Eukaryota</taxon>
        <taxon>Fungi</taxon>
        <taxon>Dikarya</taxon>
        <taxon>Basidiomycota</taxon>
        <taxon>Agaricomycotina</taxon>
        <taxon>Agaricomycetes</taxon>
        <taxon>Agaricomycetidae</taxon>
        <taxon>Agaricales</taxon>
        <taxon>Agaricineae</taxon>
        <taxon>Psathyrellaceae</taxon>
        <taxon>Candolleomyces</taxon>
    </lineage>
</organism>
<evidence type="ECO:0000259" key="2">
    <source>
        <dbReference type="Pfam" id="PF24883"/>
    </source>
</evidence>
<gene>
    <name evidence="3" type="ORF">H1R20_g7528</name>
</gene>
<sequence>MPIFPNAQNFRVENMHIDSSQNVYNTMDKRIDVPTIACQLGLRNLALRDALAKAIEEDPLIFERQIRVQMDKLVVAPFNRVCASGELDRSTFPHAILIDGLDECSGEDNQAELLSTIKDCLLNNDLPFRIFIASRPEWAIRTALDNDPEGYLCRIAYHIKLSDIRSRDPRAQSPLWPTKEDIEKLVAAASGQFVYAATVVKYISERRGSPVDRLRAIIDWTPEGCQQTRPLELLDILYRNILSTAKELYEAVDTNQGRDFLLLVRAHQMNADHRIGNVQGSVRSFDEILSLEDGGHQVLFSDLHSLVFIRQDSGRTEDDLHEHELADIVKSYFDKWKERYSENGFTEK</sequence>
<dbReference type="AlphaFoldDB" id="A0A9W8J5K0"/>
<evidence type="ECO:0000313" key="4">
    <source>
        <dbReference type="Proteomes" id="UP001140091"/>
    </source>
</evidence>
<dbReference type="PANTHER" id="PTHR10039">
    <property type="entry name" value="AMELOGENIN"/>
    <property type="match status" value="1"/>
</dbReference>
<feature type="domain" description="Nephrocystin 3-like N-terminal" evidence="2">
    <location>
        <begin position="35"/>
        <end position="135"/>
    </location>
</feature>
<accession>A0A9W8J5K0</accession>
<dbReference type="PANTHER" id="PTHR10039:SF14">
    <property type="entry name" value="NACHT DOMAIN-CONTAINING PROTEIN"/>
    <property type="match status" value="1"/>
</dbReference>
<dbReference type="InterPro" id="IPR056884">
    <property type="entry name" value="NPHP3-like_N"/>
</dbReference>
<name>A0A9W8J5K0_9AGAR</name>
<protein>
    <recommendedName>
        <fullName evidence="2">Nephrocystin 3-like N-terminal domain-containing protein</fullName>
    </recommendedName>
</protein>
<keyword evidence="1" id="KW-0677">Repeat</keyword>
<keyword evidence="4" id="KW-1185">Reference proteome</keyword>
<evidence type="ECO:0000256" key="1">
    <source>
        <dbReference type="ARBA" id="ARBA00022737"/>
    </source>
</evidence>